<dbReference type="RefSeq" id="WP_170153298.1">
    <property type="nucleotide sequence ID" value="NZ_QNRK01000023.1"/>
</dbReference>
<gene>
    <name evidence="1" type="ORF">DFR50_12386</name>
</gene>
<sequence>MPYYMFQWKYKNEAVKALVQTPQDRAAELRKVVQAFGGRLHEFFFAFGDYDGVSIVEFPNNERCAACATTLTGAGANDLFRTTVLLTGDEAKAALAMANATNPDYAPPTGYTHHS</sequence>
<proteinExistence type="predicted"/>
<dbReference type="Proteomes" id="UP000253529">
    <property type="component" value="Unassembled WGS sequence"/>
</dbReference>
<keyword evidence="2" id="KW-1185">Reference proteome</keyword>
<protein>
    <submittedName>
        <fullName evidence="1">Uncharacterized protein with GYD domain</fullName>
    </submittedName>
</protein>
<name>A0A366F3E3_9HYPH</name>
<organism evidence="1 2">
    <name type="scientific">Roseiarcus fermentans</name>
    <dbReference type="NCBI Taxonomy" id="1473586"/>
    <lineage>
        <taxon>Bacteria</taxon>
        <taxon>Pseudomonadati</taxon>
        <taxon>Pseudomonadota</taxon>
        <taxon>Alphaproteobacteria</taxon>
        <taxon>Hyphomicrobiales</taxon>
        <taxon>Roseiarcaceae</taxon>
        <taxon>Roseiarcus</taxon>
    </lineage>
</organism>
<dbReference type="AlphaFoldDB" id="A0A366F3E3"/>
<reference evidence="1 2" key="1">
    <citation type="submission" date="2018-06" db="EMBL/GenBank/DDBJ databases">
        <title>Genomic Encyclopedia of Type Strains, Phase IV (KMG-IV): sequencing the most valuable type-strain genomes for metagenomic binning, comparative biology and taxonomic classification.</title>
        <authorList>
            <person name="Goeker M."/>
        </authorList>
    </citation>
    <scope>NUCLEOTIDE SEQUENCE [LARGE SCALE GENOMIC DNA]</scope>
    <source>
        <strain evidence="1 2">DSM 24875</strain>
    </source>
</reference>
<accession>A0A366F3E3</accession>
<evidence type="ECO:0000313" key="2">
    <source>
        <dbReference type="Proteomes" id="UP000253529"/>
    </source>
</evidence>
<dbReference type="Pfam" id="PF08734">
    <property type="entry name" value="GYD"/>
    <property type="match status" value="1"/>
</dbReference>
<comment type="caution">
    <text evidence="1">The sequence shown here is derived from an EMBL/GenBank/DDBJ whole genome shotgun (WGS) entry which is preliminary data.</text>
</comment>
<evidence type="ECO:0000313" key="1">
    <source>
        <dbReference type="EMBL" id="RBP09114.1"/>
    </source>
</evidence>
<dbReference type="EMBL" id="QNRK01000023">
    <property type="protein sequence ID" value="RBP09114.1"/>
    <property type="molecule type" value="Genomic_DNA"/>
</dbReference>
<dbReference type="InterPro" id="IPR014845">
    <property type="entry name" value="GYD/TTHA1554"/>
</dbReference>